<dbReference type="SUPFAM" id="SSF48264">
    <property type="entry name" value="Cytochrome P450"/>
    <property type="match status" value="1"/>
</dbReference>
<dbReference type="GO" id="GO:0005506">
    <property type="term" value="F:iron ion binding"/>
    <property type="evidence" value="ECO:0007669"/>
    <property type="project" value="InterPro"/>
</dbReference>
<dbReference type="EMBL" id="LKCW01000076">
    <property type="protein sequence ID" value="KPM40784.1"/>
    <property type="molecule type" value="Genomic_DNA"/>
</dbReference>
<dbReference type="GO" id="GO:0020037">
    <property type="term" value="F:heme binding"/>
    <property type="evidence" value="ECO:0007669"/>
    <property type="project" value="InterPro"/>
</dbReference>
<dbReference type="GO" id="GO:0016705">
    <property type="term" value="F:oxidoreductase activity, acting on paired donors, with incorporation or reduction of molecular oxygen"/>
    <property type="evidence" value="ECO:0007669"/>
    <property type="project" value="InterPro"/>
</dbReference>
<name>A0A0P7BKG4_9HYPO</name>
<evidence type="ECO:0000313" key="7">
    <source>
        <dbReference type="EMBL" id="KPM40784.1"/>
    </source>
</evidence>
<dbReference type="InterPro" id="IPR036396">
    <property type="entry name" value="Cyt_P450_sf"/>
</dbReference>
<evidence type="ECO:0000313" key="8">
    <source>
        <dbReference type="Proteomes" id="UP000050424"/>
    </source>
</evidence>
<keyword evidence="8" id="KW-1185">Reference proteome</keyword>
<dbReference type="AlphaFoldDB" id="A0A0P7BKG4"/>
<feature type="transmembrane region" description="Helical" evidence="6">
    <location>
        <begin position="23"/>
        <end position="46"/>
    </location>
</feature>
<dbReference type="InterPro" id="IPR050121">
    <property type="entry name" value="Cytochrome_P450_monoxygenase"/>
</dbReference>
<dbReference type="STRING" id="78410.A0A0P7BKG4"/>
<dbReference type="Pfam" id="PF00067">
    <property type="entry name" value="p450"/>
    <property type="match status" value="1"/>
</dbReference>
<gene>
    <name evidence="7" type="ORF">AK830_g5798</name>
</gene>
<organism evidence="7 8">
    <name type="scientific">Neonectria ditissima</name>
    <dbReference type="NCBI Taxonomy" id="78410"/>
    <lineage>
        <taxon>Eukaryota</taxon>
        <taxon>Fungi</taxon>
        <taxon>Dikarya</taxon>
        <taxon>Ascomycota</taxon>
        <taxon>Pezizomycotina</taxon>
        <taxon>Sordariomycetes</taxon>
        <taxon>Hypocreomycetidae</taxon>
        <taxon>Hypocreales</taxon>
        <taxon>Nectriaceae</taxon>
        <taxon>Neonectria</taxon>
    </lineage>
</organism>
<reference evidence="7 8" key="1">
    <citation type="submission" date="2015-09" db="EMBL/GenBank/DDBJ databases">
        <title>Draft genome of a European isolate of the apple canker pathogen Neonectria ditissima.</title>
        <authorList>
            <person name="Gomez-Cortecero A."/>
            <person name="Harrison R.J."/>
            <person name="Armitage A.D."/>
        </authorList>
    </citation>
    <scope>NUCLEOTIDE SEQUENCE [LARGE SCALE GENOMIC DNA]</scope>
    <source>
        <strain evidence="7 8">R09/05</strain>
    </source>
</reference>
<dbReference type="GO" id="GO:0004497">
    <property type="term" value="F:monooxygenase activity"/>
    <property type="evidence" value="ECO:0007669"/>
    <property type="project" value="InterPro"/>
</dbReference>
<dbReference type="OrthoDB" id="1470350at2759"/>
<comment type="cofactor">
    <cofactor evidence="1">
        <name>heme</name>
        <dbReference type="ChEBI" id="CHEBI:30413"/>
    </cofactor>
</comment>
<accession>A0A0P7BKG4</accession>
<evidence type="ECO:0000256" key="4">
    <source>
        <dbReference type="ARBA" id="ARBA00022723"/>
    </source>
</evidence>
<keyword evidence="6" id="KW-0472">Membrane</keyword>
<dbReference type="PANTHER" id="PTHR24305:SF210">
    <property type="entry name" value="CYTOCHROME P450 MONOOXYGENASE ASQL-RELATED"/>
    <property type="match status" value="1"/>
</dbReference>
<evidence type="ECO:0000256" key="3">
    <source>
        <dbReference type="ARBA" id="ARBA00022617"/>
    </source>
</evidence>
<sequence>MHIPSPSLALAALDFLRSDETVLTYQNCLVGVAIVFILWGTSLTIYRVWFHPLSKFPGPLLLAVSHFPFLYHNYVTGTWVRRMVDLHAKYGPAVRIGPNHLALDGAIAWPEVHGRRPRGSEEFGKKRGHAFKGDHNALTVAPTTQHRRIRRQLAYGFSNAALMEQEASLLRHVDLLVQCLAQRAELGTPVNLADWFNFTTFDIIGDLTLSESFDCPESKHYHPWVLSIFSGVRGIALKRFFSSLWLPQALVRWLSADIAADAKVRNHAVEMV</sequence>
<dbReference type="Proteomes" id="UP000050424">
    <property type="component" value="Unassembled WGS sequence"/>
</dbReference>
<proteinExistence type="inferred from homology"/>
<keyword evidence="6" id="KW-1133">Transmembrane helix</keyword>
<keyword evidence="4" id="KW-0479">Metal-binding</keyword>
<evidence type="ECO:0008006" key="9">
    <source>
        <dbReference type="Google" id="ProtNLM"/>
    </source>
</evidence>
<dbReference type="PANTHER" id="PTHR24305">
    <property type="entry name" value="CYTOCHROME P450"/>
    <property type="match status" value="1"/>
</dbReference>
<evidence type="ECO:0000256" key="1">
    <source>
        <dbReference type="ARBA" id="ARBA00001971"/>
    </source>
</evidence>
<evidence type="ECO:0000256" key="2">
    <source>
        <dbReference type="ARBA" id="ARBA00010617"/>
    </source>
</evidence>
<comment type="similarity">
    <text evidence="2">Belongs to the cytochrome P450 family.</text>
</comment>
<keyword evidence="6" id="KW-0812">Transmembrane</keyword>
<comment type="caution">
    <text evidence="7">The sequence shown here is derived from an EMBL/GenBank/DDBJ whole genome shotgun (WGS) entry which is preliminary data.</text>
</comment>
<dbReference type="InterPro" id="IPR001128">
    <property type="entry name" value="Cyt_P450"/>
</dbReference>
<evidence type="ECO:0000256" key="6">
    <source>
        <dbReference type="SAM" id="Phobius"/>
    </source>
</evidence>
<keyword evidence="5" id="KW-0408">Iron</keyword>
<keyword evidence="3" id="KW-0349">Heme</keyword>
<evidence type="ECO:0000256" key="5">
    <source>
        <dbReference type="ARBA" id="ARBA00023004"/>
    </source>
</evidence>
<dbReference type="Gene3D" id="1.10.630.10">
    <property type="entry name" value="Cytochrome P450"/>
    <property type="match status" value="1"/>
</dbReference>
<protein>
    <recommendedName>
        <fullName evidence="9">Cytochrome P450</fullName>
    </recommendedName>
</protein>